<dbReference type="PANTHER" id="PTHR43561">
    <property type="match status" value="1"/>
</dbReference>
<feature type="domain" description="Sphingomyelin synthase-like" evidence="13">
    <location>
        <begin position="206"/>
        <end position="278"/>
    </location>
</feature>
<evidence type="ECO:0000313" key="15">
    <source>
        <dbReference type="Proteomes" id="UP000289886"/>
    </source>
</evidence>
<comment type="catalytic activity">
    <reaction evidence="8">
        <text>a (3S)-3-hydroxyacyl-CoA + NAD(+) = a 3-oxoacyl-CoA + NADH + H(+)</text>
        <dbReference type="Rhea" id="RHEA:22432"/>
        <dbReference type="ChEBI" id="CHEBI:15378"/>
        <dbReference type="ChEBI" id="CHEBI:57318"/>
        <dbReference type="ChEBI" id="CHEBI:57540"/>
        <dbReference type="ChEBI" id="CHEBI:57945"/>
        <dbReference type="ChEBI" id="CHEBI:90726"/>
        <dbReference type="EC" id="1.1.1.35"/>
    </reaction>
</comment>
<dbReference type="InterPro" id="IPR008927">
    <property type="entry name" value="6-PGluconate_DH-like_C_sf"/>
</dbReference>
<evidence type="ECO:0000256" key="5">
    <source>
        <dbReference type="ARBA" id="ARBA00023002"/>
    </source>
</evidence>
<dbReference type="InterPro" id="IPR013328">
    <property type="entry name" value="6PGD_dom2"/>
</dbReference>
<evidence type="ECO:0000256" key="2">
    <source>
        <dbReference type="ARBA" id="ARBA00005189"/>
    </source>
</evidence>
<dbReference type="GO" id="GO:0005759">
    <property type="term" value="C:mitochondrial matrix"/>
    <property type="evidence" value="ECO:0007669"/>
    <property type="project" value="UniProtKB-SubCell"/>
</dbReference>
<organism evidence="14 15">
    <name type="scientific">Acipenser ruthenus</name>
    <name type="common">Sterlet sturgeon</name>
    <dbReference type="NCBI Taxonomy" id="7906"/>
    <lineage>
        <taxon>Eukaryota</taxon>
        <taxon>Metazoa</taxon>
        <taxon>Chordata</taxon>
        <taxon>Craniata</taxon>
        <taxon>Vertebrata</taxon>
        <taxon>Euteleostomi</taxon>
        <taxon>Actinopterygii</taxon>
        <taxon>Chondrostei</taxon>
        <taxon>Acipenseriformes</taxon>
        <taxon>Acipenseridae</taxon>
        <taxon>Acipenser</taxon>
    </lineage>
</organism>
<evidence type="ECO:0000256" key="1">
    <source>
        <dbReference type="ARBA" id="ARBA00004305"/>
    </source>
</evidence>
<dbReference type="Gene3D" id="3.40.50.720">
    <property type="entry name" value="NAD(P)-binding Rossmann-like Domain"/>
    <property type="match status" value="1"/>
</dbReference>
<evidence type="ECO:0000256" key="3">
    <source>
        <dbReference type="ARBA" id="ARBA00009463"/>
    </source>
</evidence>
<feature type="transmembrane region" description="Helical" evidence="10">
    <location>
        <begin position="233"/>
        <end position="253"/>
    </location>
</feature>
<comment type="similarity">
    <text evidence="3">Belongs to the 3-hydroxyacyl-CoA dehydrogenase family.</text>
</comment>
<comment type="caution">
    <text evidence="14">The sequence shown here is derived from an EMBL/GenBank/DDBJ whole genome shotgun (WGS) entry which is preliminary data.</text>
</comment>
<dbReference type="InterPro" id="IPR025749">
    <property type="entry name" value="Sphingomyelin_synth-like_dom"/>
</dbReference>
<dbReference type="SUPFAM" id="SSF48179">
    <property type="entry name" value="6-phosphogluconate dehydrogenase C-terminal domain-like"/>
    <property type="match status" value="1"/>
</dbReference>
<feature type="region of interest" description="Disordered" evidence="9">
    <location>
        <begin position="1"/>
        <end position="42"/>
    </location>
</feature>
<keyword evidence="10" id="KW-0812">Transmembrane</keyword>
<keyword evidence="6" id="KW-0520">NAD</keyword>
<proteinExistence type="inferred from homology"/>
<dbReference type="CDD" id="cd01610">
    <property type="entry name" value="PAP2_like"/>
    <property type="match status" value="1"/>
</dbReference>
<evidence type="ECO:0000259" key="11">
    <source>
        <dbReference type="Pfam" id="PF00725"/>
    </source>
</evidence>
<dbReference type="SUPFAM" id="SSF51735">
    <property type="entry name" value="NAD(P)-binding Rossmann-fold domains"/>
    <property type="match status" value="1"/>
</dbReference>
<name>A0A444UHR1_ACIRT</name>
<keyword evidence="5" id="KW-0560">Oxidoreductase</keyword>
<evidence type="ECO:0000313" key="14">
    <source>
        <dbReference type="EMBL" id="RXM34694.1"/>
    </source>
</evidence>
<evidence type="ECO:0000256" key="4">
    <source>
        <dbReference type="ARBA" id="ARBA00013000"/>
    </source>
</evidence>
<keyword evidence="14" id="KW-0808">Transferase</keyword>
<dbReference type="GO" id="GO:0006635">
    <property type="term" value="P:fatty acid beta-oxidation"/>
    <property type="evidence" value="ECO:0007669"/>
    <property type="project" value="TreeGrafter"/>
</dbReference>
<feature type="domain" description="3-hydroxyacyl-CoA dehydrogenase C-terminal" evidence="11">
    <location>
        <begin position="441"/>
        <end position="531"/>
    </location>
</feature>
<keyword evidence="10" id="KW-1133">Transmembrane helix</keyword>
<dbReference type="EC" id="1.1.1.35" evidence="4"/>
<dbReference type="GO" id="GO:0016740">
    <property type="term" value="F:transferase activity"/>
    <property type="evidence" value="ECO:0007669"/>
    <property type="project" value="UniProtKB-KW"/>
</dbReference>
<sequence length="531" mass="60595">MEQHASDLSNTFNRSSPSGNDEGSQPKQSTLPNGLRKSSRKHQDYIKISVPEPKKRLPLEWWKTVIAFVYALFNLVLTTVMITVVHERVPSKEISPPLPDKFFDYVGRVEWAFSISEINGMILVGLWCCQWLFLRYKSIAARRFFFIMGTLYLYRCMTIYVTTLPVPSMHIKCAPKLHGDSQAKLQRILRMISGGGLSITGSHILCGDFLYSGHTVMLTLTYLFIKEYSPSRFWWYHLLCWLLSAVGVVCILVGHEHYTVDVVIAYYITTRLFWWYHTMANIQTLRSSPQNYLSRSWWNPVFRFFEKNVQTKTGAAFIQKTLKNLTTSTGAVSVVHSTDLVLEAVVENLQVKHELFKTLDKFAPEHTVFASNTSSLPITEIANSTTRQDRFGGLHFFNPVPLMKLVEVIQTPMTSQTTFDALQDFCKALGKYPVSCKDSPGFIVNRLLVPYMMEAIRLHERGHGSKEDIDLAMRLGAGYPMGPFELLDYVGLDTYWHKMDPDNPLFASSPVLNKLVEEGKLGKKTGEGFYK</sequence>
<dbReference type="InterPro" id="IPR006180">
    <property type="entry name" value="3-OHacyl-CoA_DH_CS"/>
</dbReference>
<evidence type="ECO:0000259" key="13">
    <source>
        <dbReference type="Pfam" id="PF14360"/>
    </source>
</evidence>
<gene>
    <name evidence="14" type="ORF">EOD39_4611</name>
</gene>
<evidence type="ECO:0000256" key="7">
    <source>
        <dbReference type="ARBA" id="ARBA00023128"/>
    </source>
</evidence>
<keyword evidence="10" id="KW-0472">Membrane</keyword>
<feature type="transmembrane region" description="Helical" evidence="10">
    <location>
        <begin position="260"/>
        <end position="277"/>
    </location>
</feature>
<evidence type="ECO:0000256" key="10">
    <source>
        <dbReference type="SAM" id="Phobius"/>
    </source>
</evidence>
<feature type="transmembrane region" description="Helical" evidence="10">
    <location>
        <begin position="111"/>
        <end position="133"/>
    </location>
</feature>
<dbReference type="InterPro" id="IPR006108">
    <property type="entry name" value="3HC_DH_C"/>
</dbReference>
<dbReference type="InterPro" id="IPR006176">
    <property type="entry name" value="3-OHacyl-CoA_DH_NAD-bd"/>
</dbReference>
<dbReference type="Proteomes" id="UP000289886">
    <property type="component" value="Unassembled WGS sequence"/>
</dbReference>
<dbReference type="InterPro" id="IPR036291">
    <property type="entry name" value="NAD(P)-bd_dom_sf"/>
</dbReference>
<dbReference type="GO" id="GO:0070403">
    <property type="term" value="F:NAD+ binding"/>
    <property type="evidence" value="ECO:0007669"/>
    <property type="project" value="InterPro"/>
</dbReference>
<dbReference type="Pfam" id="PF02737">
    <property type="entry name" value="3HCDH_N"/>
    <property type="match status" value="1"/>
</dbReference>
<dbReference type="Gene3D" id="1.10.1040.10">
    <property type="entry name" value="N-(1-d-carboxylethyl)-l-norvaline Dehydrogenase, domain 2"/>
    <property type="match status" value="1"/>
</dbReference>
<evidence type="ECO:0000256" key="8">
    <source>
        <dbReference type="ARBA" id="ARBA00049556"/>
    </source>
</evidence>
<feature type="compositionally biased region" description="Polar residues" evidence="9">
    <location>
        <begin position="1"/>
        <end position="32"/>
    </location>
</feature>
<dbReference type="InterPro" id="IPR052242">
    <property type="entry name" value="Mito_3-hydroxyacyl-CoA_DH"/>
</dbReference>
<dbReference type="PANTHER" id="PTHR43561:SF3">
    <property type="entry name" value="HYDROXYACYL-COENZYME A DEHYDROGENASE, MITOCHONDRIAL"/>
    <property type="match status" value="1"/>
</dbReference>
<dbReference type="Pfam" id="PF00725">
    <property type="entry name" value="3HCDH"/>
    <property type="match status" value="1"/>
</dbReference>
<comment type="pathway">
    <text evidence="2">Lipid metabolism.</text>
</comment>
<reference evidence="14 15" key="1">
    <citation type="submission" date="2019-01" db="EMBL/GenBank/DDBJ databases">
        <title>Draft Genome and Complete Hox-Cluster Characterization of the Sterlet Sturgeon (Acipenser ruthenus).</title>
        <authorList>
            <person name="Wei Q."/>
        </authorList>
    </citation>
    <scope>NUCLEOTIDE SEQUENCE [LARGE SCALE GENOMIC DNA]</scope>
    <source>
        <strain evidence="14">WHYD16114868_AA</strain>
        <tissue evidence="14">Blood</tissue>
    </source>
</reference>
<comment type="subcellular location">
    <subcellularLocation>
        <location evidence="1">Mitochondrion matrix</location>
    </subcellularLocation>
</comment>
<keyword evidence="15" id="KW-1185">Reference proteome</keyword>
<accession>A0A444UHR1</accession>
<feature type="transmembrane region" description="Helical" evidence="10">
    <location>
        <begin position="145"/>
        <end position="167"/>
    </location>
</feature>
<dbReference type="EMBL" id="SCEB01214553">
    <property type="protein sequence ID" value="RXM34694.1"/>
    <property type="molecule type" value="Genomic_DNA"/>
</dbReference>
<protein>
    <recommendedName>
        <fullName evidence="4">3-hydroxyacyl-CoA dehydrogenase</fullName>
        <ecNumber evidence="4">1.1.1.35</ecNumber>
    </recommendedName>
</protein>
<dbReference type="AlphaFoldDB" id="A0A444UHR1"/>
<dbReference type="GO" id="GO:0003857">
    <property type="term" value="F:(3S)-3-hydroxyacyl-CoA dehydrogenase (NAD+) activity"/>
    <property type="evidence" value="ECO:0007669"/>
    <property type="project" value="UniProtKB-EC"/>
</dbReference>
<evidence type="ECO:0000259" key="12">
    <source>
        <dbReference type="Pfam" id="PF02737"/>
    </source>
</evidence>
<feature type="domain" description="3-hydroxyacyl-CoA dehydrogenase NAD binding" evidence="12">
    <location>
        <begin position="312"/>
        <end position="438"/>
    </location>
</feature>
<keyword evidence="7" id="KW-0496">Mitochondrion</keyword>
<feature type="transmembrane region" description="Helical" evidence="10">
    <location>
        <begin position="61"/>
        <end position="85"/>
    </location>
</feature>
<dbReference type="Pfam" id="PF14360">
    <property type="entry name" value="PAP2_C"/>
    <property type="match status" value="1"/>
</dbReference>
<dbReference type="PROSITE" id="PS00067">
    <property type="entry name" value="3HCDH"/>
    <property type="match status" value="1"/>
</dbReference>
<evidence type="ECO:0000256" key="6">
    <source>
        <dbReference type="ARBA" id="ARBA00023027"/>
    </source>
</evidence>
<evidence type="ECO:0000256" key="9">
    <source>
        <dbReference type="SAM" id="MobiDB-lite"/>
    </source>
</evidence>